<dbReference type="Pfam" id="PF01266">
    <property type="entry name" value="DAO"/>
    <property type="match status" value="1"/>
</dbReference>
<sequence length="440" mass="45995">MTGPPAGTPYWDPAELPPQPQLHGVVTADVAVVGAGLAGLSCAYHLAERAPGLDIAVVDAEHPAAGASGRGTGLLGPRAGPAVDRAVRRFGRQTARRMHRASERAVRDVLDLCARLDVPCGLRPGEQLMAARSSAGLVALARQARAWRVLGLDVPVLTAAGIRDRVGVPYKAALLHRPAATLDPAALTCALARACADKGVRFYGRSPLLALRPGDLVGPELVLPHGRLYAGQAVLAVNSAAQALDLPVGTILPLEVYAVATEPLSAPAYEALGGRAGHSVVDAVPMAPYFRLLPDRGLVAGGGTATVPAGLGAPRLQALRERAWGRLERWLRSLHPDLAQVRVTHRWSGRIGMTGDDLPVVGPVQGSPGVWFIGGCCGHGLALSVAHGAHVAAALLGEPQPGERLPWHRSRAPRLAVRGPVRPLVRTYVDTLGRIARHTC</sequence>
<dbReference type="PANTHER" id="PTHR13847:SF281">
    <property type="entry name" value="FAD DEPENDENT OXIDOREDUCTASE DOMAIN-CONTAINING PROTEIN"/>
    <property type="match status" value="1"/>
</dbReference>
<gene>
    <name evidence="2" type="ORF">B1H29_31205</name>
</gene>
<dbReference type="AlphaFoldDB" id="A0A1S6JG74"/>
<dbReference type="RefSeq" id="WP_055420766.1">
    <property type="nucleotide sequence ID" value="NZ_CP019724.1"/>
</dbReference>
<feature type="domain" description="FAD dependent oxidoreductase" evidence="1">
    <location>
        <begin position="29"/>
        <end position="393"/>
    </location>
</feature>
<evidence type="ECO:0000313" key="3">
    <source>
        <dbReference type="Proteomes" id="UP000189443"/>
    </source>
</evidence>
<organism evidence="2 3">
    <name type="scientific">Streptomyces pactum</name>
    <dbReference type="NCBI Taxonomy" id="68249"/>
    <lineage>
        <taxon>Bacteria</taxon>
        <taxon>Bacillati</taxon>
        <taxon>Actinomycetota</taxon>
        <taxon>Actinomycetes</taxon>
        <taxon>Kitasatosporales</taxon>
        <taxon>Streptomycetaceae</taxon>
        <taxon>Streptomyces</taxon>
    </lineage>
</organism>
<dbReference type="OrthoDB" id="9805852at2"/>
<accession>A0A1S6JG74</accession>
<dbReference type="Proteomes" id="UP000189443">
    <property type="component" value="Chromosome"/>
</dbReference>
<dbReference type="GO" id="GO:0005737">
    <property type="term" value="C:cytoplasm"/>
    <property type="evidence" value="ECO:0007669"/>
    <property type="project" value="TreeGrafter"/>
</dbReference>
<dbReference type="Gene3D" id="3.30.9.10">
    <property type="entry name" value="D-Amino Acid Oxidase, subunit A, domain 2"/>
    <property type="match status" value="1"/>
</dbReference>
<keyword evidence="3" id="KW-1185">Reference proteome</keyword>
<name>A0A1S6JG74_9ACTN</name>
<dbReference type="Gene3D" id="3.50.50.60">
    <property type="entry name" value="FAD/NAD(P)-binding domain"/>
    <property type="match status" value="1"/>
</dbReference>
<dbReference type="STRING" id="68249.BC342_04250"/>
<reference evidence="2 3" key="1">
    <citation type="submission" date="2017-02" db="EMBL/GenBank/DDBJ databases">
        <title>Streptomyces pactum ACT12 Genome sequencing and assembly.</title>
        <authorList>
            <person name="Xue Q."/>
            <person name="Yan X."/>
            <person name="Jia L."/>
            <person name="Yan H."/>
        </authorList>
    </citation>
    <scope>NUCLEOTIDE SEQUENCE [LARGE SCALE GENOMIC DNA]</scope>
    <source>
        <strain evidence="2 3">ACT12</strain>
    </source>
</reference>
<dbReference type="EMBL" id="CP019724">
    <property type="protein sequence ID" value="AQS70765.1"/>
    <property type="molecule type" value="Genomic_DNA"/>
</dbReference>
<evidence type="ECO:0000259" key="1">
    <source>
        <dbReference type="Pfam" id="PF01266"/>
    </source>
</evidence>
<dbReference type="InterPro" id="IPR036188">
    <property type="entry name" value="FAD/NAD-bd_sf"/>
</dbReference>
<evidence type="ECO:0000313" key="2">
    <source>
        <dbReference type="EMBL" id="AQS70765.1"/>
    </source>
</evidence>
<dbReference type="KEGG" id="spac:B1H29_31205"/>
<dbReference type="SUPFAM" id="SSF51905">
    <property type="entry name" value="FAD/NAD(P)-binding domain"/>
    <property type="match status" value="1"/>
</dbReference>
<dbReference type="InterPro" id="IPR006076">
    <property type="entry name" value="FAD-dep_OxRdtase"/>
</dbReference>
<protein>
    <submittedName>
        <fullName evidence="2">Oxidoreductase</fullName>
    </submittedName>
</protein>
<dbReference type="PRINTS" id="PR00420">
    <property type="entry name" value="RNGMNOXGNASE"/>
</dbReference>
<proteinExistence type="predicted"/>
<dbReference type="PANTHER" id="PTHR13847">
    <property type="entry name" value="SARCOSINE DEHYDROGENASE-RELATED"/>
    <property type="match status" value="1"/>
</dbReference>